<gene>
    <name evidence="1" type="ORF">PMZ80_002729</name>
</gene>
<dbReference type="RefSeq" id="XP_064733614.1">
    <property type="nucleotide sequence ID" value="XM_064871161.1"/>
</dbReference>
<sequence length="399" mass="45968">MRRISRLLTKSSASAEAKCEDKHPRALPVQDCLLWGLPTEILIAIEAFLPYENAVAFSLTCRILYDLFFKLHKPSPKHHGREAHLLRLIERDLSSQLSCPVHERLYSWRKAKSRHYQCPSCTSKNRPSTGSLVICNKGCKPSFYGIFEPERRLMIRHGILGPEFGISRRTLDHVCKKSFSKRANEIRPKLVNGALMIWRTHHYTVRIDFQTWAELELEHFDEAICVHSKMGFQALVCAATEHARKQSEIATMQFASGPRAVHTEHWQCPTLFKCQYCSTDIKVRMDQVSGCEVVVRFDVYQHLGGLNELTISQRQVLGGKHELTDEEKVERQIEDLEQRYHGGEGLNRAEITDVSRTTPNRTALLNLWTRDVRSNPLCPMSFRLDATLSKQFREIQFVP</sequence>
<evidence type="ECO:0000313" key="1">
    <source>
        <dbReference type="EMBL" id="KAK5945524.1"/>
    </source>
</evidence>
<dbReference type="Proteomes" id="UP001334248">
    <property type="component" value="Unassembled WGS sequence"/>
</dbReference>
<dbReference type="EMBL" id="JAVHJV010000002">
    <property type="protein sequence ID" value="KAK5945524.1"/>
    <property type="molecule type" value="Genomic_DNA"/>
</dbReference>
<organism evidence="1 2">
    <name type="scientific">Knufia obscura</name>
    <dbReference type="NCBI Taxonomy" id="1635080"/>
    <lineage>
        <taxon>Eukaryota</taxon>
        <taxon>Fungi</taxon>
        <taxon>Dikarya</taxon>
        <taxon>Ascomycota</taxon>
        <taxon>Pezizomycotina</taxon>
        <taxon>Eurotiomycetes</taxon>
        <taxon>Chaetothyriomycetidae</taxon>
        <taxon>Chaetothyriales</taxon>
        <taxon>Trichomeriaceae</taxon>
        <taxon>Knufia</taxon>
    </lineage>
</organism>
<dbReference type="GeneID" id="89996178"/>
<keyword evidence="2" id="KW-1185">Reference proteome</keyword>
<name>A0ABR0RY65_9EURO</name>
<dbReference type="InterPro" id="IPR036047">
    <property type="entry name" value="F-box-like_dom_sf"/>
</dbReference>
<protein>
    <recommendedName>
        <fullName evidence="3">F-box domain-containing protein</fullName>
    </recommendedName>
</protein>
<proteinExistence type="predicted"/>
<evidence type="ECO:0000313" key="2">
    <source>
        <dbReference type="Proteomes" id="UP001334248"/>
    </source>
</evidence>
<dbReference type="SUPFAM" id="SSF81383">
    <property type="entry name" value="F-box domain"/>
    <property type="match status" value="1"/>
</dbReference>
<evidence type="ECO:0008006" key="3">
    <source>
        <dbReference type="Google" id="ProtNLM"/>
    </source>
</evidence>
<comment type="caution">
    <text evidence="1">The sequence shown here is derived from an EMBL/GenBank/DDBJ whole genome shotgun (WGS) entry which is preliminary data.</text>
</comment>
<reference evidence="1 2" key="1">
    <citation type="journal article" date="2023" name="Res Sq">
        <title>Genomic and morphological characterization of Knufia obscura isolated from the Mars 2020 spacecraft assembly facility.</title>
        <authorList>
            <person name="Chander A.M."/>
            <person name="Teixeira M.M."/>
            <person name="Singh N.K."/>
            <person name="Williams M.P."/>
            <person name="Parker C.W."/>
            <person name="Leo P."/>
            <person name="Stajich J.E."/>
            <person name="Torok T."/>
            <person name="Tighe S."/>
            <person name="Mason C.E."/>
            <person name="Venkateswaran K."/>
        </authorList>
    </citation>
    <scope>NUCLEOTIDE SEQUENCE [LARGE SCALE GENOMIC DNA]</scope>
    <source>
        <strain evidence="1 2">CCFEE 5817</strain>
    </source>
</reference>
<accession>A0ABR0RY65</accession>